<evidence type="ECO:0000313" key="2">
    <source>
        <dbReference type="EMBL" id="QVV87473.1"/>
    </source>
</evidence>
<dbReference type="RefSeq" id="WP_214418294.1">
    <property type="nucleotide sequence ID" value="NZ_CP075546.1"/>
</dbReference>
<dbReference type="InterPro" id="IPR003010">
    <property type="entry name" value="C-N_Hydrolase"/>
</dbReference>
<organism evidence="2 3">
    <name type="scientific">Methanospirillum purgamenti</name>
    <dbReference type="NCBI Taxonomy" id="2834276"/>
    <lineage>
        <taxon>Archaea</taxon>
        <taxon>Methanobacteriati</taxon>
        <taxon>Methanobacteriota</taxon>
        <taxon>Stenosarchaea group</taxon>
        <taxon>Methanomicrobia</taxon>
        <taxon>Methanomicrobiales</taxon>
        <taxon>Methanospirillaceae</taxon>
        <taxon>Methanospirillum</taxon>
    </lineage>
</organism>
<dbReference type="Proteomes" id="UP000680656">
    <property type="component" value="Chromosome"/>
</dbReference>
<dbReference type="Pfam" id="PF00795">
    <property type="entry name" value="CN_hydrolase"/>
    <property type="match status" value="1"/>
</dbReference>
<dbReference type="PROSITE" id="PS50263">
    <property type="entry name" value="CN_HYDROLASE"/>
    <property type="match status" value="1"/>
</dbReference>
<dbReference type="GeneID" id="65565163"/>
<dbReference type="SUPFAM" id="SSF56317">
    <property type="entry name" value="Carbon-nitrogen hydrolase"/>
    <property type="match status" value="1"/>
</dbReference>
<gene>
    <name evidence="2" type="ORF">KHC33_08780</name>
</gene>
<dbReference type="EMBL" id="CP075546">
    <property type="protein sequence ID" value="QVV87473.1"/>
    <property type="molecule type" value="Genomic_DNA"/>
</dbReference>
<name>A0A8E7AXV6_9EURY</name>
<evidence type="ECO:0000313" key="3">
    <source>
        <dbReference type="Proteomes" id="UP000680656"/>
    </source>
</evidence>
<dbReference type="KEGG" id="mrtj:KHC33_08780"/>
<protein>
    <submittedName>
        <fullName evidence="2">Carbon-nitrogen hydrolase family protein</fullName>
    </submittedName>
</protein>
<evidence type="ECO:0000259" key="1">
    <source>
        <dbReference type="PROSITE" id="PS50263"/>
    </source>
</evidence>
<dbReference type="Gene3D" id="3.60.110.10">
    <property type="entry name" value="Carbon-nitrogen hydrolase"/>
    <property type="match status" value="1"/>
</dbReference>
<dbReference type="PANTHER" id="PTHR23088:SF27">
    <property type="entry name" value="DEAMINATED GLUTATHIONE AMIDASE"/>
    <property type="match status" value="1"/>
</dbReference>
<dbReference type="CDD" id="cd07197">
    <property type="entry name" value="nitrilase"/>
    <property type="match status" value="1"/>
</dbReference>
<dbReference type="PANTHER" id="PTHR23088">
    <property type="entry name" value="NITRILASE-RELATED"/>
    <property type="match status" value="1"/>
</dbReference>
<dbReference type="GO" id="GO:0016787">
    <property type="term" value="F:hydrolase activity"/>
    <property type="evidence" value="ECO:0007669"/>
    <property type="project" value="UniProtKB-KW"/>
</dbReference>
<accession>A0A8E7AXV6</accession>
<reference evidence="2 3" key="1">
    <citation type="submission" date="2021-05" db="EMBL/GenBank/DDBJ databases">
        <title>A novel Methanospirillum isolate from a pyrite-forming mixed culture.</title>
        <authorList>
            <person name="Bunk B."/>
            <person name="Sproer C."/>
            <person name="Spring S."/>
            <person name="Pester M."/>
        </authorList>
    </citation>
    <scope>NUCLEOTIDE SEQUENCE [LARGE SCALE GENOMIC DNA]</scope>
    <source>
        <strain evidence="2 3">J.3.6.1-F.2.7.3</strain>
    </source>
</reference>
<dbReference type="InterPro" id="IPR036526">
    <property type="entry name" value="C-N_Hydrolase_sf"/>
</dbReference>
<proteinExistence type="predicted"/>
<keyword evidence="3" id="KW-1185">Reference proteome</keyword>
<dbReference type="AlphaFoldDB" id="A0A8E7AXV6"/>
<sequence length="259" mass="28720">MILCLAQMTPCWNDPLSGLKKIRTCVAEAVEGDASFIAFPEQFLTGWDPNDTSWTFDESEEEISQLREIARDYSIGILGSFREKRNGPPRNTCIAIGPDGRTCATYSKIHLFSPASEDRYYAPGDSLGIFSFDSCKIGLAICYDLRFATLFQAYRNKGVNLMLVPSAWPAARLKHFNLFTTSRAAEFQTFVASINTVGTTPVDVYTGGSCIAGPDGTIRARGSDLEELIFYEVKGSEADTIRAEFPVHQDMQKANYDQI</sequence>
<keyword evidence="2" id="KW-0378">Hydrolase</keyword>
<feature type="domain" description="CN hydrolase" evidence="1">
    <location>
        <begin position="1"/>
        <end position="235"/>
    </location>
</feature>